<organism evidence="4 5">
    <name type="scientific">Croceicoccus marinus</name>
    <dbReference type="NCBI Taxonomy" id="450378"/>
    <lineage>
        <taxon>Bacteria</taxon>
        <taxon>Pseudomonadati</taxon>
        <taxon>Pseudomonadota</taxon>
        <taxon>Alphaproteobacteria</taxon>
        <taxon>Sphingomonadales</taxon>
        <taxon>Erythrobacteraceae</taxon>
        <taxon>Croceicoccus</taxon>
    </lineage>
</organism>
<protein>
    <submittedName>
        <fullName evidence="4">Thioesterase</fullName>
    </submittedName>
</protein>
<dbReference type="Pfam" id="PF03061">
    <property type="entry name" value="4HBT"/>
    <property type="match status" value="1"/>
</dbReference>
<evidence type="ECO:0000256" key="2">
    <source>
        <dbReference type="ARBA" id="ARBA00022801"/>
    </source>
</evidence>
<proteinExistence type="inferred from homology"/>
<evidence type="ECO:0000313" key="5">
    <source>
        <dbReference type="Proteomes" id="UP000195807"/>
    </source>
</evidence>
<dbReference type="AlphaFoldDB" id="A0A1Z1FEZ3"/>
<evidence type="ECO:0000313" key="4">
    <source>
        <dbReference type="EMBL" id="ARU17389.1"/>
    </source>
</evidence>
<keyword evidence="5" id="KW-1185">Reference proteome</keyword>
<dbReference type="InterPro" id="IPR006683">
    <property type="entry name" value="Thioestr_dom"/>
</dbReference>
<dbReference type="InterPro" id="IPR050563">
    <property type="entry name" value="4-hydroxybenzoyl-CoA_TE"/>
</dbReference>
<dbReference type="EMBL" id="CP019602">
    <property type="protein sequence ID" value="ARU17389.1"/>
    <property type="molecule type" value="Genomic_DNA"/>
</dbReference>
<dbReference type="GO" id="GO:0047617">
    <property type="term" value="F:fatty acyl-CoA hydrolase activity"/>
    <property type="evidence" value="ECO:0007669"/>
    <property type="project" value="TreeGrafter"/>
</dbReference>
<dbReference type="PANTHER" id="PTHR31793">
    <property type="entry name" value="4-HYDROXYBENZOYL-COA THIOESTERASE FAMILY MEMBER"/>
    <property type="match status" value="1"/>
</dbReference>
<accession>A0A1Z1FEZ3</accession>
<gene>
    <name evidence="4" type="ORF">A9D14_09190</name>
</gene>
<dbReference type="InterPro" id="IPR029069">
    <property type="entry name" value="HotDog_dom_sf"/>
</dbReference>
<evidence type="ECO:0000256" key="1">
    <source>
        <dbReference type="ARBA" id="ARBA00005953"/>
    </source>
</evidence>
<comment type="similarity">
    <text evidence="1">Belongs to the 4-hydroxybenzoyl-CoA thioesterase family.</text>
</comment>
<evidence type="ECO:0000259" key="3">
    <source>
        <dbReference type="Pfam" id="PF03061"/>
    </source>
</evidence>
<reference evidence="4 5" key="1">
    <citation type="submission" date="2017-01" db="EMBL/GenBank/DDBJ databases">
        <title>Complete genome sequence of esterase-producing bacterium Croceicoccus marinus E4A9.</title>
        <authorList>
            <person name="Wu Y.-H."/>
            <person name="Cheng H."/>
            <person name="Xu L."/>
            <person name="Huo Y.-Y."/>
            <person name="Wang C.-S."/>
            <person name="Xu X.-W."/>
        </authorList>
    </citation>
    <scope>NUCLEOTIDE SEQUENCE [LARGE SCALE GENOMIC DNA]</scope>
    <source>
        <strain evidence="4 5">E4A9</strain>
    </source>
</reference>
<dbReference type="STRING" id="450378.GCA_001661675_01845"/>
<dbReference type="CDD" id="cd00586">
    <property type="entry name" value="4HBT"/>
    <property type="match status" value="1"/>
</dbReference>
<dbReference type="PIRSF" id="PIRSF003230">
    <property type="entry name" value="YbgC"/>
    <property type="match status" value="1"/>
</dbReference>
<feature type="domain" description="Thioesterase" evidence="3">
    <location>
        <begin position="29"/>
        <end position="111"/>
    </location>
</feature>
<sequence>MPVPAGGSILRDAHFYAVRVFFEDTDLSGVAYHANYLRWFERARSDLLRMLHIDQRAAHEAGEGAYAVSDLAIRYASPARLDDDVLIQTRAVQIGRASCRLNQRAWLGGDQRETLLAEMDVRVGFVAPNGRPRRQPDEWLHAFENFIARSAKPGISADGGALPRTSPDLKA</sequence>
<dbReference type="KEGG" id="cman:A9D14_09190"/>
<dbReference type="Gene3D" id="3.10.129.10">
    <property type="entry name" value="Hotdog Thioesterase"/>
    <property type="match status" value="1"/>
</dbReference>
<dbReference type="Proteomes" id="UP000195807">
    <property type="component" value="Chromosome"/>
</dbReference>
<dbReference type="NCBIfam" id="TIGR00051">
    <property type="entry name" value="YbgC/FadM family acyl-CoA thioesterase"/>
    <property type="match status" value="1"/>
</dbReference>
<dbReference type="SUPFAM" id="SSF54637">
    <property type="entry name" value="Thioesterase/thiol ester dehydrase-isomerase"/>
    <property type="match status" value="1"/>
</dbReference>
<name>A0A1Z1FEZ3_9SPHN</name>
<dbReference type="PANTHER" id="PTHR31793:SF37">
    <property type="entry name" value="ACYL-COA THIOESTER HYDROLASE YBGC"/>
    <property type="match status" value="1"/>
</dbReference>
<dbReference type="InterPro" id="IPR006684">
    <property type="entry name" value="YbgC/YbaW"/>
</dbReference>
<keyword evidence="2" id="KW-0378">Hydrolase</keyword>